<dbReference type="InterPro" id="IPR017441">
    <property type="entry name" value="Protein_kinase_ATP_BS"/>
</dbReference>
<protein>
    <recommendedName>
        <fullName evidence="2">Serine-threonine/tyrosine-protein kinase catalytic domain-containing protein</fullName>
    </recommendedName>
</protein>
<keyword evidence="1" id="KW-0547">Nucleotide-binding</keyword>
<feature type="domain" description="Serine-threonine/tyrosine-protein kinase catalytic" evidence="2">
    <location>
        <begin position="53"/>
        <end position="92"/>
    </location>
</feature>
<gene>
    <name evidence="3" type="ORF">ANCDUO_00023</name>
</gene>
<dbReference type="AlphaFoldDB" id="A0A0C2E2H7"/>
<dbReference type="GO" id="GO:0004672">
    <property type="term" value="F:protein kinase activity"/>
    <property type="evidence" value="ECO:0007669"/>
    <property type="project" value="InterPro"/>
</dbReference>
<dbReference type="Proteomes" id="UP000054047">
    <property type="component" value="Unassembled WGS sequence"/>
</dbReference>
<feature type="binding site" evidence="1">
    <location>
        <position position="84"/>
    </location>
    <ligand>
        <name>ATP</name>
        <dbReference type="ChEBI" id="CHEBI:30616"/>
    </ligand>
</feature>
<name>A0A0C2E2H7_9BILA</name>
<dbReference type="InterPro" id="IPR001245">
    <property type="entry name" value="Ser-Thr/Tyr_kinase_cat_dom"/>
</dbReference>
<evidence type="ECO:0000259" key="2">
    <source>
        <dbReference type="Pfam" id="PF07714"/>
    </source>
</evidence>
<organism evidence="3 4">
    <name type="scientific">Ancylostoma duodenale</name>
    <dbReference type="NCBI Taxonomy" id="51022"/>
    <lineage>
        <taxon>Eukaryota</taxon>
        <taxon>Metazoa</taxon>
        <taxon>Ecdysozoa</taxon>
        <taxon>Nematoda</taxon>
        <taxon>Chromadorea</taxon>
        <taxon>Rhabditida</taxon>
        <taxon>Rhabditina</taxon>
        <taxon>Rhabditomorpha</taxon>
        <taxon>Strongyloidea</taxon>
        <taxon>Ancylostomatidae</taxon>
        <taxon>Ancylostomatinae</taxon>
        <taxon>Ancylostoma</taxon>
    </lineage>
</organism>
<keyword evidence="4" id="KW-1185">Reference proteome</keyword>
<reference evidence="3 4" key="1">
    <citation type="submission" date="2013-12" db="EMBL/GenBank/DDBJ databases">
        <title>Draft genome of the parsitic nematode Ancylostoma duodenale.</title>
        <authorList>
            <person name="Mitreva M."/>
        </authorList>
    </citation>
    <scope>NUCLEOTIDE SEQUENCE [LARGE SCALE GENOMIC DNA]</scope>
    <source>
        <strain evidence="3 4">Zhejiang</strain>
    </source>
</reference>
<keyword evidence="1" id="KW-0067">ATP-binding</keyword>
<accession>A0A0C2E2H7</accession>
<dbReference type="InterPro" id="IPR036860">
    <property type="entry name" value="SH2_dom_sf"/>
</dbReference>
<evidence type="ECO:0000256" key="1">
    <source>
        <dbReference type="PROSITE-ProRule" id="PRU10141"/>
    </source>
</evidence>
<dbReference type="Gene3D" id="3.30.200.20">
    <property type="entry name" value="Phosphorylase Kinase, domain 1"/>
    <property type="match status" value="1"/>
</dbReference>
<dbReference type="GO" id="GO:0005524">
    <property type="term" value="F:ATP binding"/>
    <property type="evidence" value="ECO:0007669"/>
    <property type="project" value="UniProtKB-UniRule"/>
</dbReference>
<dbReference type="Pfam" id="PF07714">
    <property type="entry name" value="PK_Tyr_Ser-Thr"/>
    <property type="match status" value="1"/>
</dbReference>
<dbReference type="EMBL" id="KN726132">
    <property type="protein sequence ID" value="KIH69647.1"/>
    <property type="molecule type" value="Genomic_DNA"/>
</dbReference>
<dbReference type="PROSITE" id="PS00107">
    <property type="entry name" value="PROTEIN_KINASE_ATP"/>
    <property type="match status" value="1"/>
</dbReference>
<dbReference type="OrthoDB" id="5846131at2759"/>
<dbReference type="SUPFAM" id="SSF55550">
    <property type="entry name" value="SH2 domain"/>
    <property type="match status" value="1"/>
</dbReference>
<evidence type="ECO:0000313" key="4">
    <source>
        <dbReference type="Proteomes" id="UP000054047"/>
    </source>
</evidence>
<evidence type="ECO:0000313" key="3">
    <source>
        <dbReference type="EMBL" id="KIH69647.1"/>
    </source>
</evidence>
<proteinExistence type="predicted"/>
<sequence length="96" mass="10818">MQVTEWYGSSGTPLEDEPFYHGYMERMETERCLTKNGEFLVRKSLIRNVEVVLGCRLGHGEFGEVFKGSLTVGLFTKPIEVAVKTLKEGSLSSDDR</sequence>